<name>A3ZVT0_9BACT</name>
<protein>
    <submittedName>
        <fullName evidence="1">Uncharacterized protein</fullName>
    </submittedName>
</protein>
<dbReference type="HOGENOM" id="CLU_3424607_0_0_0"/>
<organism evidence="1 2">
    <name type="scientific">Blastopirellula marina DSM 3645</name>
    <dbReference type="NCBI Taxonomy" id="314230"/>
    <lineage>
        <taxon>Bacteria</taxon>
        <taxon>Pseudomonadati</taxon>
        <taxon>Planctomycetota</taxon>
        <taxon>Planctomycetia</taxon>
        <taxon>Pirellulales</taxon>
        <taxon>Pirellulaceae</taxon>
        <taxon>Blastopirellula</taxon>
    </lineage>
</organism>
<gene>
    <name evidence="1" type="ORF">DSM3645_03083</name>
</gene>
<dbReference type="AlphaFoldDB" id="A3ZVT0"/>
<accession>A3ZVT0</accession>
<reference evidence="1 2" key="1">
    <citation type="submission" date="2006-02" db="EMBL/GenBank/DDBJ databases">
        <authorList>
            <person name="Amann R."/>
            <person name="Ferriera S."/>
            <person name="Johnson J."/>
            <person name="Kravitz S."/>
            <person name="Halpern A."/>
            <person name="Remington K."/>
            <person name="Beeson K."/>
            <person name="Tran B."/>
            <person name="Rogers Y.-H."/>
            <person name="Friedman R."/>
            <person name="Venter J.C."/>
        </authorList>
    </citation>
    <scope>NUCLEOTIDE SEQUENCE [LARGE SCALE GENOMIC DNA]</scope>
    <source>
        <strain evidence="1 2">DSM 3645</strain>
    </source>
</reference>
<dbReference type="EMBL" id="AANZ01000014">
    <property type="protein sequence ID" value="EAQ79426.1"/>
    <property type="molecule type" value="Genomic_DNA"/>
</dbReference>
<comment type="caution">
    <text evidence="1">The sequence shown here is derived from an EMBL/GenBank/DDBJ whole genome shotgun (WGS) entry which is preliminary data.</text>
</comment>
<sequence>MATTMSADLMVSTSLAPMPLAP</sequence>
<dbReference type="Proteomes" id="UP000004358">
    <property type="component" value="Unassembled WGS sequence"/>
</dbReference>
<evidence type="ECO:0000313" key="1">
    <source>
        <dbReference type="EMBL" id="EAQ79426.1"/>
    </source>
</evidence>
<evidence type="ECO:0000313" key="2">
    <source>
        <dbReference type="Proteomes" id="UP000004358"/>
    </source>
</evidence>
<proteinExistence type="predicted"/>